<reference evidence="1 2" key="1">
    <citation type="submission" date="2014-02" db="EMBL/GenBank/DDBJ databases">
        <title>Expanding our view of genomic diversity in Candidatus Accumulibacter clades.</title>
        <authorList>
            <person name="Skennerton C.T."/>
            <person name="Barr J.J."/>
            <person name="Slater F.R."/>
            <person name="Bond P.L."/>
            <person name="Tyson G.W."/>
        </authorList>
    </citation>
    <scope>NUCLEOTIDE SEQUENCE [LARGE SCALE GENOMIC DNA]</scope>
    <source>
        <strain evidence="2">BA-91</strain>
    </source>
</reference>
<sequence>MKDLLLYVADADALAFMRSILQRHQALGVRAVTFDIERHPQRDSGMVQSGAELVRMNKGRYDKALLMWDHHGSGREHKHAPDIVCQEIQAKLDTFTWSGNSAVTILVPELEQWLWFCDSAVAAHCGITQAQLDQWAQKRADKLGKAVAELKQQQPKELFEHVLRDRLKQTISPRDFDEIGQRASVNALLACDSFSAIALTLRTWFPL</sequence>
<evidence type="ECO:0008006" key="3">
    <source>
        <dbReference type="Google" id="ProtNLM"/>
    </source>
</evidence>
<comment type="caution">
    <text evidence="1">The sequence shown here is derived from an EMBL/GenBank/DDBJ whole genome shotgun (WGS) entry which is preliminary data.</text>
</comment>
<organism evidence="1 2">
    <name type="scientific">Candidatus Accumulibacter phosphatis</name>
    <dbReference type="NCBI Taxonomy" id="327160"/>
    <lineage>
        <taxon>Bacteria</taxon>
        <taxon>Pseudomonadati</taxon>
        <taxon>Pseudomonadota</taxon>
        <taxon>Betaproteobacteria</taxon>
        <taxon>Candidatus Accumulibacter</taxon>
    </lineage>
</organism>
<dbReference type="EMBL" id="JDVG02000430">
    <property type="protein sequence ID" value="KFB72165.1"/>
    <property type="molecule type" value="Genomic_DNA"/>
</dbReference>
<accession>A0A080LWI8</accession>
<dbReference type="NCBIfam" id="NF047734">
    <property type="entry name" value="antiphage_MADS4"/>
    <property type="match status" value="1"/>
</dbReference>
<name>A0A080LWI8_9PROT</name>
<evidence type="ECO:0000313" key="2">
    <source>
        <dbReference type="Proteomes" id="UP000020077"/>
    </source>
</evidence>
<evidence type="ECO:0000313" key="1">
    <source>
        <dbReference type="EMBL" id="KFB72165.1"/>
    </source>
</evidence>
<dbReference type="Proteomes" id="UP000020077">
    <property type="component" value="Unassembled WGS sequence"/>
</dbReference>
<gene>
    <name evidence="1" type="ORF">AW09_002657</name>
</gene>
<protein>
    <recommendedName>
        <fullName evidence="3">DUF4276 family protein</fullName>
    </recommendedName>
</protein>
<proteinExistence type="predicted"/>
<dbReference type="AlphaFoldDB" id="A0A080LWI8"/>
<dbReference type="InterPro" id="IPR059210">
    <property type="entry name" value="MADS4-like"/>
</dbReference>